<dbReference type="InterPro" id="IPR014729">
    <property type="entry name" value="Rossmann-like_a/b/a_fold"/>
</dbReference>
<comment type="catalytic activity">
    <reaction evidence="8">
        <text>tRNA(Trp) + L-tryptophan + ATP = L-tryptophyl-tRNA(Trp) + AMP + diphosphate + H(+)</text>
        <dbReference type="Rhea" id="RHEA:24080"/>
        <dbReference type="Rhea" id="RHEA-COMP:9671"/>
        <dbReference type="Rhea" id="RHEA-COMP:9705"/>
        <dbReference type="ChEBI" id="CHEBI:15378"/>
        <dbReference type="ChEBI" id="CHEBI:30616"/>
        <dbReference type="ChEBI" id="CHEBI:33019"/>
        <dbReference type="ChEBI" id="CHEBI:57912"/>
        <dbReference type="ChEBI" id="CHEBI:78442"/>
        <dbReference type="ChEBI" id="CHEBI:78535"/>
        <dbReference type="ChEBI" id="CHEBI:456215"/>
        <dbReference type="EC" id="6.1.1.2"/>
    </reaction>
</comment>
<proteinExistence type="inferred from homology"/>
<reference evidence="11" key="1">
    <citation type="submission" date="2017-09" db="EMBL/GenBank/DDBJ databases">
        <title>Depth-based differentiation of microbial function through sediment-hosted aquifers and enrichment of novel symbionts in the deep terrestrial subsurface.</title>
        <authorList>
            <person name="Probst A.J."/>
            <person name="Ladd B."/>
            <person name="Jarett J.K."/>
            <person name="Geller-Mcgrath D.E."/>
            <person name="Sieber C.M.K."/>
            <person name="Emerson J.B."/>
            <person name="Anantharaman K."/>
            <person name="Thomas B.C."/>
            <person name="Malmstrom R."/>
            <person name="Stieglmeier M."/>
            <person name="Klingl A."/>
            <person name="Woyke T."/>
            <person name="Ryan C.M."/>
            <person name="Banfield J.F."/>
        </authorList>
    </citation>
    <scope>NUCLEOTIDE SEQUENCE [LARGE SCALE GENOMIC DNA]</scope>
</reference>
<dbReference type="PANTHER" id="PTHR43766:SF1">
    <property type="entry name" value="TRYPTOPHAN--TRNA LIGASE, MITOCHONDRIAL"/>
    <property type="match status" value="1"/>
</dbReference>
<evidence type="ECO:0000256" key="8">
    <source>
        <dbReference type="ARBA" id="ARBA00049929"/>
    </source>
</evidence>
<evidence type="ECO:0000313" key="11">
    <source>
        <dbReference type="Proteomes" id="UP000231383"/>
    </source>
</evidence>
<evidence type="ECO:0000256" key="9">
    <source>
        <dbReference type="RuleBase" id="RU363036"/>
    </source>
</evidence>
<dbReference type="PANTHER" id="PTHR43766">
    <property type="entry name" value="TRYPTOPHAN--TRNA LIGASE, MITOCHONDRIAL"/>
    <property type="match status" value="1"/>
</dbReference>
<dbReference type="EMBL" id="PFSC01000029">
    <property type="protein sequence ID" value="PJC33761.1"/>
    <property type="molecule type" value="Genomic_DNA"/>
</dbReference>
<keyword evidence="7 9" id="KW-0030">Aminoacyl-tRNA synthetase</keyword>
<evidence type="ECO:0000256" key="3">
    <source>
        <dbReference type="ARBA" id="ARBA00022598"/>
    </source>
</evidence>
<dbReference type="AlphaFoldDB" id="A0A2M8F3C6"/>
<dbReference type="EC" id="6.1.1.2" evidence="2"/>
<dbReference type="GO" id="GO:0005524">
    <property type="term" value="F:ATP binding"/>
    <property type="evidence" value="ECO:0007669"/>
    <property type="project" value="UniProtKB-KW"/>
</dbReference>
<evidence type="ECO:0000256" key="5">
    <source>
        <dbReference type="ARBA" id="ARBA00022840"/>
    </source>
</evidence>
<evidence type="ECO:0000256" key="7">
    <source>
        <dbReference type="ARBA" id="ARBA00023146"/>
    </source>
</evidence>
<keyword evidence="6 9" id="KW-0648">Protein biosynthesis</keyword>
<dbReference type="Pfam" id="PF00579">
    <property type="entry name" value="tRNA-synt_1b"/>
    <property type="match status" value="1"/>
</dbReference>
<dbReference type="FunFam" id="1.10.240.10:FF:000005">
    <property type="entry name" value="Tryptophan--tRNA ligase"/>
    <property type="match status" value="1"/>
</dbReference>
<evidence type="ECO:0000256" key="1">
    <source>
        <dbReference type="ARBA" id="ARBA00005594"/>
    </source>
</evidence>
<accession>A0A2M8F3C6</accession>
<protein>
    <recommendedName>
        <fullName evidence="2">tryptophan--tRNA ligase</fullName>
        <ecNumber evidence="2">6.1.1.2</ecNumber>
    </recommendedName>
</protein>
<dbReference type="PRINTS" id="PR01039">
    <property type="entry name" value="TRNASYNTHTRP"/>
</dbReference>
<gene>
    <name evidence="10" type="ORF">CO051_01125</name>
</gene>
<evidence type="ECO:0000256" key="2">
    <source>
        <dbReference type="ARBA" id="ARBA00013161"/>
    </source>
</evidence>
<dbReference type="SUPFAM" id="SSF52374">
    <property type="entry name" value="Nucleotidylyl transferase"/>
    <property type="match status" value="1"/>
</dbReference>
<dbReference type="Gene3D" id="1.10.240.10">
    <property type="entry name" value="Tyrosyl-Transfer RNA Synthetase"/>
    <property type="match status" value="1"/>
</dbReference>
<dbReference type="InterPro" id="IPR002306">
    <property type="entry name" value="Trp-tRNA-ligase"/>
</dbReference>
<dbReference type="Gene3D" id="3.40.50.620">
    <property type="entry name" value="HUPs"/>
    <property type="match status" value="1"/>
</dbReference>
<dbReference type="GO" id="GO:0005829">
    <property type="term" value="C:cytosol"/>
    <property type="evidence" value="ECO:0007669"/>
    <property type="project" value="TreeGrafter"/>
</dbReference>
<dbReference type="InterPro" id="IPR002305">
    <property type="entry name" value="aa-tRNA-synth_Ic"/>
</dbReference>
<comment type="similarity">
    <text evidence="1 9">Belongs to the class-I aminoacyl-tRNA synthetase family.</text>
</comment>
<dbReference type="InterPro" id="IPR050203">
    <property type="entry name" value="Trp-tRNA_synthetase"/>
</dbReference>
<dbReference type="Proteomes" id="UP000231383">
    <property type="component" value="Unassembled WGS sequence"/>
</dbReference>
<sequence>MGLFSYPVLMAADILLFKPDIIPVGEDQSQHVEIACEIARTFNNRYGDILKIPELSVQKNVARVPGIYGDRKMSKSLGNDIPIFGTEQEIKKQIMSIKTDPARVHPTDPGNPDKNLAFTYFDLLSYEASKLEEMKEKYRKGKIGDVEIKSTFLNFFLEYFADFRTKKIELLKDKERIHEIRIQGAQKANAITKPILDQIRRAIGLI</sequence>
<name>A0A2M8F3C6_9BACT</name>
<comment type="caution">
    <text evidence="10">The sequence shown here is derived from an EMBL/GenBank/DDBJ whole genome shotgun (WGS) entry which is preliminary data.</text>
</comment>
<dbReference type="GO" id="GO:0004830">
    <property type="term" value="F:tryptophan-tRNA ligase activity"/>
    <property type="evidence" value="ECO:0007669"/>
    <property type="project" value="UniProtKB-EC"/>
</dbReference>
<keyword evidence="5 9" id="KW-0067">ATP-binding</keyword>
<dbReference type="GO" id="GO:0006436">
    <property type="term" value="P:tryptophanyl-tRNA aminoacylation"/>
    <property type="evidence" value="ECO:0007669"/>
    <property type="project" value="InterPro"/>
</dbReference>
<evidence type="ECO:0000256" key="6">
    <source>
        <dbReference type="ARBA" id="ARBA00022917"/>
    </source>
</evidence>
<evidence type="ECO:0000256" key="4">
    <source>
        <dbReference type="ARBA" id="ARBA00022741"/>
    </source>
</evidence>
<evidence type="ECO:0000313" key="10">
    <source>
        <dbReference type="EMBL" id="PJC33761.1"/>
    </source>
</evidence>
<organism evidence="10 11">
    <name type="scientific">Candidatus Roizmanbacteria bacterium CG_4_9_14_0_2_um_filter_39_13</name>
    <dbReference type="NCBI Taxonomy" id="1974839"/>
    <lineage>
        <taxon>Bacteria</taxon>
        <taxon>Candidatus Roizmaniibacteriota</taxon>
    </lineage>
</organism>
<keyword evidence="4 9" id="KW-0547">Nucleotide-binding</keyword>
<keyword evidence="3 9" id="KW-0436">Ligase</keyword>